<dbReference type="Proteomes" id="UP000092716">
    <property type="component" value="Chromosome 6"/>
</dbReference>
<dbReference type="KEGG" id="pcot:PCOAH_00013500"/>
<protein>
    <submittedName>
        <fullName evidence="2">Uncharacterized protein</fullName>
    </submittedName>
</protein>
<feature type="region of interest" description="Disordered" evidence="1">
    <location>
        <begin position="39"/>
        <end position="121"/>
    </location>
</feature>
<reference evidence="3" key="1">
    <citation type="submission" date="2016-06" db="EMBL/GenBank/DDBJ databases">
        <title>First high quality genome sequence of Plasmodium coatneyi using continuous long reads from single molecule, real-time sequencing.</title>
        <authorList>
            <person name="Chien J.-T."/>
            <person name="Pakala S.B."/>
            <person name="Geraldo J.A."/>
            <person name="Lapp S.A."/>
            <person name="Barnwell J.W."/>
            <person name="Kissinger J.C."/>
            <person name="Galinski M.R."/>
            <person name="Humphrey J.C."/>
        </authorList>
    </citation>
    <scope>NUCLEOTIDE SEQUENCE [LARGE SCALE GENOMIC DNA]</scope>
    <source>
        <strain evidence="3">Hackeri</strain>
    </source>
</reference>
<dbReference type="VEuPathDB" id="PlasmoDB:PCOAH_00013500"/>
<feature type="compositionally biased region" description="Acidic residues" evidence="1">
    <location>
        <begin position="93"/>
        <end position="102"/>
    </location>
</feature>
<name>A0A1B1DW28_9APIC</name>
<evidence type="ECO:0000313" key="2">
    <source>
        <dbReference type="EMBL" id="ANQ06996.1"/>
    </source>
</evidence>
<dbReference type="AlphaFoldDB" id="A0A1B1DW28"/>
<organism evidence="2 3">
    <name type="scientific">Plasmodium coatneyi</name>
    <dbReference type="NCBI Taxonomy" id="208452"/>
    <lineage>
        <taxon>Eukaryota</taxon>
        <taxon>Sar</taxon>
        <taxon>Alveolata</taxon>
        <taxon>Apicomplexa</taxon>
        <taxon>Aconoidasida</taxon>
        <taxon>Haemosporida</taxon>
        <taxon>Plasmodiidae</taxon>
        <taxon>Plasmodium</taxon>
    </lineage>
</organism>
<feature type="compositionally biased region" description="Acidic residues" evidence="1">
    <location>
        <begin position="219"/>
        <end position="236"/>
    </location>
</feature>
<feature type="region of interest" description="Disordered" evidence="1">
    <location>
        <begin position="152"/>
        <end position="195"/>
    </location>
</feature>
<dbReference type="GeneID" id="30908076"/>
<accession>A0A1B1DW28</accession>
<feature type="compositionally biased region" description="Polar residues" evidence="1">
    <location>
        <begin position="81"/>
        <end position="91"/>
    </location>
</feature>
<dbReference type="RefSeq" id="XP_019913691.1">
    <property type="nucleotide sequence ID" value="XM_020058159.1"/>
</dbReference>
<feature type="compositionally biased region" description="Polar residues" evidence="1">
    <location>
        <begin position="40"/>
        <end position="66"/>
    </location>
</feature>
<feature type="region of interest" description="Disordered" evidence="1">
    <location>
        <begin position="219"/>
        <end position="252"/>
    </location>
</feature>
<evidence type="ECO:0000313" key="3">
    <source>
        <dbReference type="Proteomes" id="UP000092716"/>
    </source>
</evidence>
<feature type="compositionally biased region" description="Low complexity" evidence="1">
    <location>
        <begin position="107"/>
        <end position="121"/>
    </location>
</feature>
<evidence type="ECO:0000256" key="1">
    <source>
        <dbReference type="SAM" id="MobiDB-lite"/>
    </source>
</evidence>
<gene>
    <name evidence="2" type="ORF">PCOAH_00013500</name>
</gene>
<keyword evidence="3" id="KW-1185">Reference proteome</keyword>
<dbReference type="EMBL" id="CP016244">
    <property type="protein sequence ID" value="ANQ06996.1"/>
    <property type="molecule type" value="Genomic_DNA"/>
</dbReference>
<dbReference type="OrthoDB" id="387572at2759"/>
<sequence>MGKFSDFAIFYFVFLLNFCLYKKGVPGYVVANAGKPSFRSGASNNDDSEQSQKTLSGHNGTHQNVHTPPGHDGGAVLGSTGVPTLGNSLIQGDTEEGSDTAEGDTNSTGDGTSDAASSDSARPFSVTLARLFLNTVVKPALNIVIGGEKPLFPPGPANTATPQQEQQQEQVIDSQNPAENPPTEEVPSPPINNGKLTLELDKEAETSVNDVEEEVLDEIYDDGDDNNVDEENDEGTQNDPNDGVDNNDDDEDEEIVYRYDNDGEADEITEEQGLNSLLNDETIHMIHLQEYTDIDEKKEKVEELVQYMTNSLQENEELADTLNGFSSDMTRYLQM</sequence>
<proteinExistence type="predicted"/>